<accession>A0A6A7ZL27</accession>
<dbReference type="EMBL" id="WISP01000058">
    <property type="protein sequence ID" value="MQW03593.1"/>
    <property type="molecule type" value="Genomic_DNA"/>
</dbReference>
<dbReference type="AlphaFoldDB" id="A0A6A7ZL27"/>
<evidence type="ECO:0000313" key="1">
    <source>
        <dbReference type="EMBL" id="MQW03593.1"/>
    </source>
</evidence>
<gene>
    <name evidence="1" type="ORF">GHK45_07160</name>
</gene>
<sequence>MRVAMTEDFGMEAAVSLDTMIERHIAALSATSEAVHEWDERRAAGDITNVVYAKALLEVTKEEEAARLRIVNHWPCNDQQGWQKLTYLAAYLFATRGSLKPEEMDAVLSTTEPVE</sequence>
<name>A0A6A7ZL27_RHIML</name>
<protein>
    <submittedName>
        <fullName evidence="1">Uncharacterized protein</fullName>
    </submittedName>
</protein>
<reference evidence="1" key="1">
    <citation type="journal article" date="2013" name="Genome Biol.">
        <title>Comparative genomics of the core and accessory genomes of 48 Sinorhizobium strains comprising five genospecies.</title>
        <authorList>
            <person name="Sugawara M."/>
            <person name="Epstein B."/>
            <person name="Badgley B.D."/>
            <person name="Unno T."/>
            <person name="Xu L."/>
            <person name="Reese J."/>
            <person name="Gyaneshwar P."/>
            <person name="Denny R."/>
            <person name="Mudge J."/>
            <person name="Bharti A.K."/>
            <person name="Farmer A.D."/>
            <person name="May G.D."/>
            <person name="Woodward J.E."/>
            <person name="Medigue C."/>
            <person name="Vallenet D."/>
            <person name="Lajus A."/>
            <person name="Rouy Z."/>
            <person name="Martinez-Vaz B."/>
            <person name="Tiffin P."/>
            <person name="Young N.D."/>
            <person name="Sadowsky M.J."/>
        </authorList>
    </citation>
    <scope>NUCLEOTIDE SEQUENCE</scope>
    <source>
        <strain evidence="1">M30</strain>
    </source>
</reference>
<organism evidence="1">
    <name type="scientific">Rhizobium meliloti</name>
    <name type="common">Ensifer meliloti</name>
    <name type="synonym">Sinorhizobium meliloti</name>
    <dbReference type="NCBI Taxonomy" id="382"/>
    <lineage>
        <taxon>Bacteria</taxon>
        <taxon>Pseudomonadati</taxon>
        <taxon>Pseudomonadota</taxon>
        <taxon>Alphaproteobacteria</taxon>
        <taxon>Hyphomicrobiales</taxon>
        <taxon>Rhizobiaceae</taxon>
        <taxon>Sinorhizobium/Ensifer group</taxon>
        <taxon>Sinorhizobium</taxon>
    </lineage>
</organism>
<comment type="caution">
    <text evidence="1">The sequence shown here is derived from an EMBL/GenBank/DDBJ whole genome shotgun (WGS) entry which is preliminary data.</text>
</comment>
<proteinExistence type="predicted"/>